<dbReference type="SUPFAM" id="SSF54713">
    <property type="entry name" value="Elongation factor Ts (EF-Ts), dimerisation domain"/>
    <property type="match status" value="1"/>
</dbReference>
<organism evidence="6 7">
    <name type="scientific">Babesia ovis</name>
    <dbReference type="NCBI Taxonomy" id="5869"/>
    <lineage>
        <taxon>Eukaryota</taxon>
        <taxon>Sar</taxon>
        <taxon>Alveolata</taxon>
        <taxon>Apicomplexa</taxon>
        <taxon>Aconoidasida</taxon>
        <taxon>Piroplasmida</taxon>
        <taxon>Babesiidae</taxon>
        <taxon>Babesia</taxon>
    </lineage>
</organism>
<evidence type="ECO:0000256" key="1">
    <source>
        <dbReference type="ARBA" id="ARBA00005532"/>
    </source>
</evidence>
<keyword evidence="7" id="KW-1185">Reference proteome</keyword>
<comment type="similarity">
    <text evidence="1 4">Belongs to the EF-Ts family.</text>
</comment>
<evidence type="ECO:0000256" key="2">
    <source>
        <dbReference type="ARBA" id="ARBA00022768"/>
    </source>
</evidence>
<dbReference type="GO" id="GO:0005739">
    <property type="term" value="C:mitochondrion"/>
    <property type="evidence" value="ECO:0007669"/>
    <property type="project" value="UniProtKB-SubCell"/>
</dbReference>
<evidence type="ECO:0000259" key="5">
    <source>
        <dbReference type="Pfam" id="PF00889"/>
    </source>
</evidence>
<accession>A0A9W5WV94</accession>
<keyword evidence="2 4" id="KW-0251">Elongation factor</keyword>
<feature type="domain" description="Translation elongation factor EFTs/EF1B dimerisation" evidence="5">
    <location>
        <begin position="330"/>
        <end position="437"/>
    </location>
</feature>
<sequence>MELRYITLSLWAIIGTIQPTDIARCYITRTQGGIAAFTSGVSPRPLKELLHSYRKQHKSKKINPIFAEDGNATSDTVDERKRKLLFLRSSTGKGTQECFEALNKANGDVRTALDIIRQGMDNYVAEAGGGDTTEVVDLLHGRVATVMSPKVALILELRCATDFVARNKVFMALAKVFANAAHQVVSSNKDIDKKALGEEMLGLKCIRCSKTPKEAAAFAKMALNEKMIVTRIGTVRAEENEFITSYLHGALVGEYPLNKVGSAAALLKYTVDSLNQTAVPSQTAFQRGISTEHIQSEGTCCLAGSECIYSNETLYVEPSLIQDTDDTLTKNTKTLVKHIVQHIVGARPVALTLEKYDPVKVKAAREELEKEALEAGKPKETVDKIVAGRLRKQFGEYVLMEQKWPFDGGKPSVSAAVDDFCKKNKVKMELTEMMQFSVCDDMLVYTAPPGTEYHQLNLSF</sequence>
<keyword evidence="3 4" id="KW-0648">Protein biosynthesis</keyword>
<proteinExistence type="inferred from homology"/>
<comment type="caution">
    <text evidence="6">The sequence shown here is derived from an EMBL/GenBank/DDBJ whole genome shotgun (WGS) entry which is preliminary data.</text>
</comment>
<comment type="function">
    <text evidence="4">Associates with the EF-Tu.GDP complex and induces the exchange of GDP to GTP. It remains bound to the aminoacyl-tRNA.EF-Tu.GTP complex up to the GTP hydrolysis stage on the ribosome.</text>
</comment>
<dbReference type="HAMAP" id="MF_00050">
    <property type="entry name" value="EF_Ts"/>
    <property type="match status" value="1"/>
</dbReference>
<dbReference type="InterPro" id="IPR009060">
    <property type="entry name" value="UBA-like_sf"/>
</dbReference>
<evidence type="ECO:0000256" key="4">
    <source>
        <dbReference type="HAMAP-Rule" id="MF_03135"/>
    </source>
</evidence>
<dbReference type="Gene3D" id="3.30.479.20">
    <property type="entry name" value="Elongation factor Ts, dimerisation domain"/>
    <property type="match status" value="2"/>
</dbReference>
<dbReference type="InterPro" id="IPR001816">
    <property type="entry name" value="Transl_elong_EFTs/EF1B"/>
</dbReference>
<comment type="subcellular location">
    <subcellularLocation>
        <location evidence="4">Mitochondrion</location>
    </subcellularLocation>
</comment>
<dbReference type="SUPFAM" id="SSF46934">
    <property type="entry name" value="UBA-like"/>
    <property type="match status" value="1"/>
</dbReference>
<evidence type="ECO:0000256" key="3">
    <source>
        <dbReference type="ARBA" id="ARBA00022917"/>
    </source>
</evidence>
<dbReference type="PANTHER" id="PTHR11741:SF0">
    <property type="entry name" value="ELONGATION FACTOR TS, MITOCHONDRIAL"/>
    <property type="match status" value="1"/>
</dbReference>
<dbReference type="PANTHER" id="PTHR11741">
    <property type="entry name" value="ELONGATION FACTOR TS"/>
    <property type="match status" value="1"/>
</dbReference>
<reference evidence="6" key="1">
    <citation type="submission" date="2019-12" db="EMBL/GenBank/DDBJ databases">
        <title>Genome sequence of Babesia ovis.</title>
        <authorList>
            <person name="Yamagishi J."/>
            <person name="Sevinc F."/>
            <person name="Xuan X."/>
        </authorList>
    </citation>
    <scope>NUCLEOTIDE SEQUENCE</scope>
    <source>
        <strain evidence="6">Selcuk</strain>
    </source>
</reference>
<evidence type="ECO:0000313" key="7">
    <source>
        <dbReference type="Proteomes" id="UP001057455"/>
    </source>
</evidence>
<dbReference type="AlphaFoldDB" id="A0A9W5WV94"/>
<dbReference type="Gene3D" id="1.10.286.20">
    <property type="match status" value="1"/>
</dbReference>
<dbReference type="InterPro" id="IPR014039">
    <property type="entry name" value="Transl_elong_EFTs/EF1B_dimer"/>
</dbReference>
<name>A0A9W5WV94_BABOV</name>
<dbReference type="OrthoDB" id="277235at2759"/>
<dbReference type="EMBL" id="BLIY01000017">
    <property type="protein sequence ID" value="GFE54644.1"/>
    <property type="molecule type" value="Genomic_DNA"/>
</dbReference>
<keyword evidence="4" id="KW-0496">Mitochondrion</keyword>
<gene>
    <name evidence="6" type="ORF">BaOVIS_020480</name>
</gene>
<evidence type="ECO:0000313" key="6">
    <source>
        <dbReference type="EMBL" id="GFE54644.1"/>
    </source>
</evidence>
<dbReference type="Proteomes" id="UP001057455">
    <property type="component" value="Unassembled WGS sequence"/>
</dbReference>
<dbReference type="InterPro" id="IPR036402">
    <property type="entry name" value="EF-Ts_dimer_sf"/>
</dbReference>
<dbReference type="GO" id="GO:0003746">
    <property type="term" value="F:translation elongation factor activity"/>
    <property type="evidence" value="ECO:0007669"/>
    <property type="project" value="UniProtKB-UniRule"/>
</dbReference>
<protein>
    <recommendedName>
        <fullName evidence="4">Elongation factor Ts, mitochondrial</fullName>
        <shortName evidence="4">EF-Ts</shortName>
        <shortName evidence="4">EF-TsMt</shortName>
    </recommendedName>
</protein>
<feature type="domain" description="Translation elongation factor EFTs/EF1B dimerisation" evidence="5">
    <location>
        <begin position="152"/>
        <end position="264"/>
    </location>
</feature>
<dbReference type="Pfam" id="PF00889">
    <property type="entry name" value="EF_TS"/>
    <property type="match status" value="2"/>
</dbReference>